<dbReference type="PANTHER" id="PTHR13391:SF0">
    <property type="entry name" value="PROTEIN MISATO HOMOLOG 1"/>
    <property type="match status" value="1"/>
</dbReference>
<feature type="domain" description="DML1/Misato tubulin" evidence="7">
    <location>
        <begin position="154"/>
        <end position="334"/>
    </location>
</feature>
<comment type="similarity">
    <text evidence="3">Belongs to the misato family.</text>
</comment>
<keyword evidence="9" id="KW-1185">Reference proteome</keyword>
<dbReference type="Pfam" id="PF10644">
    <property type="entry name" value="Misat_Tub_SegII"/>
    <property type="match status" value="1"/>
</dbReference>
<dbReference type="InterPro" id="IPR019605">
    <property type="entry name" value="Misato_II_tubulin-like"/>
</dbReference>
<evidence type="ECO:0000313" key="9">
    <source>
        <dbReference type="Proteomes" id="UP000594638"/>
    </source>
</evidence>
<keyword evidence="4" id="KW-0496">Mitochondrion</keyword>
<dbReference type="InterPro" id="IPR029209">
    <property type="entry name" value="DML1/Misato_tubulin"/>
</dbReference>
<keyword evidence="5" id="KW-0206">Cytoskeleton</keyword>
<proteinExistence type="inferred from homology"/>
<sequence>MREIVTVQVGSYANFIGSHFWNFQDELLGLADNPESDDIFNNHNLDMNVLYRSGETHQGIPTYTPRLVSVDFQGLLGSVSSRGTLYNEAPASPGCVSTWTGGVTTHSSEPLKKNLFLESLHLEDEAVGNTSSDSWKNGSRSEIQDKDIVECLENGVQYWTDFSKVHYHPQSLYELSGLWMDIEDFNNYGFGRDVFSGGLRGEEINERLRFFIEECDHAQGIQFVVDDTGGFSGVAGEFLENIADEYANIPVLLYRVSPDTSIDPKSRKQTISRNLHDVVSFSRLSALCKLVVPVGLPSLSRSRTSSFLRVEDEKPYHTSAVYASAIHSISLPFRMEQLGPSAQSSYTCGAMSVNDLVQILAGQSRQNIISILDVSMPAPSFTGYPAQQSLLENLQPLTPDVAEDAEDFQAVESMTVHGVYRAGRQRASITEVKDAVQAAYDNAVTRPKFSHLSVARCPLPVPLPFPSIFGNLIGQHGELLDTPISGPASRGSLEVHSIPMAARLRSSNAILPFLENRLGNLRKFGIARGALGTELLRNWGFGKDELEDIGETLSKMFTTLNPYSEESSDSD</sequence>
<evidence type="ECO:0000256" key="5">
    <source>
        <dbReference type="ARBA" id="ARBA00023212"/>
    </source>
</evidence>
<name>A0A8S0TM00_OLEEU</name>
<dbReference type="Proteomes" id="UP000594638">
    <property type="component" value="Unassembled WGS sequence"/>
</dbReference>
<evidence type="ECO:0000259" key="6">
    <source>
        <dbReference type="Pfam" id="PF10644"/>
    </source>
</evidence>
<evidence type="ECO:0000256" key="4">
    <source>
        <dbReference type="ARBA" id="ARBA00023128"/>
    </source>
</evidence>
<accession>A0A8S0TM00</accession>
<evidence type="ECO:0000256" key="1">
    <source>
        <dbReference type="ARBA" id="ARBA00004173"/>
    </source>
</evidence>
<dbReference type="Gene3D" id="3.40.50.1440">
    <property type="entry name" value="Tubulin/FtsZ, GTPase domain"/>
    <property type="match status" value="1"/>
</dbReference>
<dbReference type="InterPro" id="IPR036525">
    <property type="entry name" value="Tubulin/FtsZ_GTPase_sf"/>
</dbReference>
<dbReference type="Gramene" id="OE9A087603T2">
    <property type="protein sequence ID" value="OE9A087603C2"/>
    <property type="gene ID" value="OE9A087603"/>
</dbReference>
<keyword evidence="5" id="KW-0963">Cytoplasm</keyword>
<dbReference type="GO" id="GO:0007005">
    <property type="term" value="P:mitochondrion organization"/>
    <property type="evidence" value="ECO:0007669"/>
    <property type="project" value="InterPro"/>
</dbReference>
<dbReference type="SUPFAM" id="SSF52490">
    <property type="entry name" value="Tubulin nucleotide-binding domain-like"/>
    <property type="match status" value="1"/>
</dbReference>
<comment type="caution">
    <text evidence="8">The sequence shown here is derived from an EMBL/GenBank/DDBJ whole genome shotgun (WGS) entry which is preliminary data.</text>
</comment>
<evidence type="ECO:0000256" key="3">
    <source>
        <dbReference type="ARBA" id="ARBA00008507"/>
    </source>
</evidence>
<dbReference type="GO" id="GO:0005856">
    <property type="term" value="C:cytoskeleton"/>
    <property type="evidence" value="ECO:0007669"/>
    <property type="project" value="UniProtKB-SubCell"/>
</dbReference>
<evidence type="ECO:0000259" key="7">
    <source>
        <dbReference type="Pfam" id="PF14881"/>
    </source>
</evidence>
<dbReference type="OrthoDB" id="271881at2759"/>
<gene>
    <name evidence="8" type="ORF">OLEA9_A087603</name>
</gene>
<dbReference type="InterPro" id="IPR049942">
    <property type="entry name" value="DML1/Misato"/>
</dbReference>
<protein>
    <submittedName>
        <fullName evidence="8">Misato homolog 1 isoform X1</fullName>
    </submittedName>
</protein>
<reference evidence="8 9" key="1">
    <citation type="submission" date="2019-12" db="EMBL/GenBank/DDBJ databases">
        <authorList>
            <person name="Alioto T."/>
            <person name="Alioto T."/>
            <person name="Gomez Garrido J."/>
        </authorList>
    </citation>
    <scope>NUCLEOTIDE SEQUENCE [LARGE SCALE GENOMIC DNA]</scope>
</reference>
<evidence type="ECO:0000256" key="2">
    <source>
        <dbReference type="ARBA" id="ARBA00004245"/>
    </source>
</evidence>
<dbReference type="GO" id="GO:0005739">
    <property type="term" value="C:mitochondrion"/>
    <property type="evidence" value="ECO:0007669"/>
    <property type="project" value="UniProtKB-SubCell"/>
</dbReference>
<evidence type="ECO:0000313" key="8">
    <source>
        <dbReference type="EMBL" id="CAA3007020.1"/>
    </source>
</evidence>
<feature type="domain" description="Misato Segment II tubulin-like" evidence="6">
    <location>
        <begin position="2"/>
        <end position="120"/>
    </location>
</feature>
<dbReference type="PANTHER" id="PTHR13391">
    <property type="entry name" value="MITOCHONDRIAL DISTRIBUTION REGULATOR MISATO"/>
    <property type="match status" value="1"/>
</dbReference>
<dbReference type="InterPro" id="IPR013838">
    <property type="entry name" value="Beta-tubulin_BS"/>
</dbReference>
<dbReference type="EMBL" id="CACTIH010007268">
    <property type="protein sequence ID" value="CAA3007020.1"/>
    <property type="molecule type" value="Genomic_DNA"/>
</dbReference>
<organism evidence="8 9">
    <name type="scientific">Olea europaea subsp. europaea</name>
    <dbReference type="NCBI Taxonomy" id="158383"/>
    <lineage>
        <taxon>Eukaryota</taxon>
        <taxon>Viridiplantae</taxon>
        <taxon>Streptophyta</taxon>
        <taxon>Embryophyta</taxon>
        <taxon>Tracheophyta</taxon>
        <taxon>Spermatophyta</taxon>
        <taxon>Magnoliopsida</taxon>
        <taxon>eudicotyledons</taxon>
        <taxon>Gunneridae</taxon>
        <taxon>Pentapetalae</taxon>
        <taxon>asterids</taxon>
        <taxon>lamiids</taxon>
        <taxon>Lamiales</taxon>
        <taxon>Oleaceae</taxon>
        <taxon>Oleeae</taxon>
        <taxon>Olea</taxon>
    </lineage>
</organism>
<dbReference type="Pfam" id="PF14881">
    <property type="entry name" value="Tubulin_3"/>
    <property type="match status" value="1"/>
</dbReference>
<dbReference type="CDD" id="cd06060">
    <property type="entry name" value="misato"/>
    <property type="match status" value="1"/>
</dbReference>
<comment type="subcellular location">
    <subcellularLocation>
        <location evidence="2">Cytoplasm</location>
        <location evidence="2">Cytoskeleton</location>
    </subcellularLocation>
    <subcellularLocation>
        <location evidence="1">Mitochondrion</location>
    </subcellularLocation>
</comment>
<dbReference type="PROSITE" id="PS00228">
    <property type="entry name" value="TUBULIN_B_AUTOREG"/>
    <property type="match status" value="1"/>
</dbReference>
<dbReference type="AlphaFoldDB" id="A0A8S0TM00"/>